<reference evidence="2 3" key="1">
    <citation type="journal article" date="2017" name="Genome Biol. Evol.">
        <title>Phytophthora megakarya and P. palmivora, closely related causal agents of cacao black pod rot, underwent increases in genome sizes and gene numbers by different mechanisms.</title>
        <authorList>
            <person name="Ali S.S."/>
            <person name="Shao J."/>
            <person name="Lary D.J."/>
            <person name="Kronmiller B."/>
            <person name="Shen D."/>
            <person name="Strem M.D."/>
            <person name="Amoako-Attah I."/>
            <person name="Akrofi A.Y."/>
            <person name="Begoude B.A."/>
            <person name="Ten Hoopen G.M."/>
            <person name="Coulibaly K."/>
            <person name="Kebe B.I."/>
            <person name="Melnick R.L."/>
            <person name="Guiltinan M.J."/>
            <person name="Tyler B.M."/>
            <person name="Meinhardt L.W."/>
            <person name="Bailey B.A."/>
        </authorList>
    </citation>
    <scope>NUCLEOTIDE SEQUENCE [LARGE SCALE GENOMIC DNA]</scope>
    <source>
        <strain evidence="3">sbr112.9</strain>
    </source>
</reference>
<feature type="compositionally biased region" description="Low complexity" evidence="1">
    <location>
        <begin position="208"/>
        <end position="228"/>
    </location>
</feature>
<sequence length="228" mass="24623">MAGASDELYSAVTAQWWIANSPKLYFDPSVPLYPLVNLPWVPDSALWSEEILAADHHEPWRSWWLLDPARHPFNTRFRPRNAEFMVFAPHGMDPRVVDESVDDDVDLAEPDPPQIPIGLPPRENRTGIFIFEDLGETTPRHASDDGLGSPNLRGASPTTSLFGPDSPVVSAGTQLPTAADLAIPSPARSSSSAIEILASAAQEVAAQPPSSLPSGDSASSDPSRLQEI</sequence>
<dbReference type="Proteomes" id="UP000237271">
    <property type="component" value="Unassembled WGS sequence"/>
</dbReference>
<organism evidence="2 3">
    <name type="scientific">Phytophthora palmivora</name>
    <dbReference type="NCBI Taxonomy" id="4796"/>
    <lineage>
        <taxon>Eukaryota</taxon>
        <taxon>Sar</taxon>
        <taxon>Stramenopiles</taxon>
        <taxon>Oomycota</taxon>
        <taxon>Peronosporomycetes</taxon>
        <taxon>Peronosporales</taxon>
        <taxon>Peronosporaceae</taxon>
        <taxon>Phytophthora</taxon>
    </lineage>
</organism>
<proteinExistence type="predicted"/>
<protein>
    <submittedName>
        <fullName evidence="2">Uncharacterized protein</fullName>
    </submittedName>
</protein>
<evidence type="ECO:0000313" key="2">
    <source>
        <dbReference type="EMBL" id="POM74428.1"/>
    </source>
</evidence>
<evidence type="ECO:0000313" key="3">
    <source>
        <dbReference type="Proteomes" id="UP000237271"/>
    </source>
</evidence>
<dbReference type="EMBL" id="NCKW01004870">
    <property type="protein sequence ID" value="POM74428.1"/>
    <property type="molecule type" value="Genomic_DNA"/>
</dbReference>
<comment type="caution">
    <text evidence="2">The sequence shown here is derived from an EMBL/GenBank/DDBJ whole genome shotgun (WGS) entry which is preliminary data.</text>
</comment>
<accession>A0A2P4Y9E0</accession>
<gene>
    <name evidence="2" type="ORF">PHPALM_8610</name>
</gene>
<evidence type="ECO:0000256" key="1">
    <source>
        <dbReference type="SAM" id="MobiDB-lite"/>
    </source>
</evidence>
<keyword evidence="3" id="KW-1185">Reference proteome</keyword>
<dbReference type="AlphaFoldDB" id="A0A2P4Y9E0"/>
<feature type="region of interest" description="Disordered" evidence="1">
    <location>
        <begin position="202"/>
        <end position="228"/>
    </location>
</feature>
<feature type="region of interest" description="Disordered" evidence="1">
    <location>
        <begin position="137"/>
        <end position="173"/>
    </location>
</feature>
<name>A0A2P4Y9E0_9STRA</name>